<evidence type="ECO:0000313" key="2">
    <source>
        <dbReference type="Proteomes" id="UP000242258"/>
    </source>
</evidence>
<dbReference type="Proteomes" id="UP000242258">
    <property type="component" value="Unassembled WGS sequence"/>
</dbReference>
<evidence type="ECO:0000313" key="1">
    <source>
        <dbReference type="EMBL" id="OEY68554.1"/>
    </source>
</evidence>
<keyword evidence="2" id="KW-1185">Reference proteome</keyword>
<comment type="caution">
    <text evidence="1">The sequence shown here is derived from an EMBL/GenBank/DDBJ whole genome shotgun (WGS) entry which is preliminary data.</text>
</comment>
<sequence length="176" mass="20171">MAKPFYTIGHSTRSMDVFIHMLRLVDIALVVDIRTIPKSRTNPQYNTDILKPLLAKYNIEYQHIAALGGLRKKSKQIPPIVNGFWQNQSFHNYADYALTDAFQAGLQQLISLGELKICTIMCAESVWWRCHRRIVADHLLARGYQVFHLMAEDKVEPAQLTQGSQLNSENIVTYPQ</sequence>
<dbReference type="OrthoDB" id="9789109at2"/>
<dbReference type="AlphaFoldDB" id="A0A1E7Q2X2"/>
<dbReference type="RefSeq" id="WP_070048121.1">
    <property type="nucleotide sequence ID" value="NZ_CBCSDO010000001.1"/>
</dbReference>
<dbReference type="EMBL" id="MKEK01000001">
    <property type="protein sequence ID" value="OEY68554.1"/>
    <property type="molecule type" value="Genomic_DNA"/>
</dbReference>
<protein>
    <submittedName>
        <fullName evidence="1">DNA repair protein</fullName>
    </submittedName>
</protein>
<dbReference type="Pfam" id="PF04343">
    <property type="entry name" value="DUF488"/>
    <property type="match status" value="1"/>
</dbReference>
<dbReference type="InterPro" id="IPR014519">
    <property type="entry name" value="UCP024492"/>
</dbReference>
<dbReference type="PANTHER" id="PTHR39337">
    <property type="entry name" value="BLR5642 PROTEIN"/>
    <property type="match status" value="1"/>
</dbReference>
<organism evidence="1 2">
    <name type="scientific">Rheinheimera salexigens</name>
    <dbReference type="NCBI Taxonomy" id="1628148"/>
    <lineage>
        <taxon>Bacteria</taxon>
        <taxon>Pseudomonadati</taxon>
        <taxon>Pseudomonadota</taxon>
        <taxon>Gammaproteobacteria</taxon>
        <taxon>Chromatiales</taxon>
        <taxon>Chromatiaceae</taxon>
        <taxon>Rheinheimera</taxon>
    </lineage>
</organism>
<proteinExistence type="predicted"/>
<name>A0A1E7Q2X2_9GAMM</name>
<gene>
    <name evidence="1" type="ORF">BI198_02425</name>
</gene>
<dbReference type="PIRSF" id="PIRSF024492">
    <property type="entry name" value="UCP024492"/>
    <property type="match status" value="1"/>
</dbReference>
<dbReference type="STRING" id="1628148.BI198_02425"/>
<accession>A0A1E7Q2X2</accession>
<dbReference type="InterPro" id="IPR007438">
    <property type="entry name" value="DUF488"/>
</dbReference>
<reference evidence="2" key="1">
    <citation type="submission" date="2016-09" db="EMBL/GenBank/DDBJ databases">
        <authorList>
            <person name="Wan X."/>
            <person name="Hou S."/>
        </authorList>
    </citation>
    <scope>NUCLEOTIDE SEQUENCE [LARGE SCALE GENOMIC DNA]</scope>
    <source>
        <strain evidence="2">KH87</strain>
    </source>
</reference>
<dbReference type="PANTHER" id="PTHR39337:SF1">
    <property type="entry name" value="BLR5642 PROTEIN"/>
    <property type="match status" value="1"/>
</dbReference>